<evidence type="ECO:0000259" key="2">
    <source>
        <dbReference type="PROSITE" id="PS51391"/>
    </source>
</evidence>
<sequence length="467" mass="50736">MTFSEEMFQSKLTKLVDTQDSINLVSHWLIYHRKNAKESVTVWAKEFAKVSTNKKLTFLHLANDVLQVSRKKADDFSKEYAKILPTALRQFSTHANDDLKAKVRRLLTIWDERAVYTKDFVAELKALIVVGATESSSSSSSKHSRPNSGTSTKPPSAPPQSPTSISGSHHHTDTVKSILHHTDSIKHLHTNRVYLERTISTAEPSLDPATVASQLNSLTMALGSELNARKRLVDDLKRWINVEESAISKISDAIQDLSVTSQQQLFLKAELPSPISSANAAMANTLSPNSSYHEQQQHESRAEFTIKTRWDSNQEQKDFESSTPTASPKQIPRLSSSKNMFSDQMQIDNDHQLLPFSLPLPPPPPPPPLVEGTAAPAAQFSGGITIPAELLFAAQSAMQNNEPGSAEVFNLLSGITGSSGDSFFGDISTSKDTAVATAAATVGGSSSRDNGDFGGINNVNVSGENGV</sequence>
<accession>A0AAD5T415</accession>
<evidence type="ECO:0000256" key="1">
    <source>
        <dbReference type="SAM" id="MobiDB-lite"/>
    </source>
</evidence>
<dbReference type="AlphaFoldDB" id="A0AAD5T415"/>
<feature type="domain" description="CID" evidence="2">
    <location>
        <begin position="1"/>
        <end position="132"/>
    </location>
</feature>
<dbReference type="Proteomes" id="UP001211907">
    <property type="component" value="Unassembled WGS sequence"/>
</dbReference>
<dbReference type="EMBL" id="JADGJH010000592">
    <property type="protein sequence ID" value="KAJ3125757.1"/>
    <property type="molecule type" value="Genomic_DNA"/>
</dbReference>
<organism evidence="3 4">
    <name type="scientific">Physocladia obscura</name>
    <dbReference type="NCBI Taxonomy" id="109957"/>
    <lineage>
        <taxon>Eukaryota</taxon>
        <taxon>Fungi</taxon>
        <taxon>Fungi incertae sedis</taxon>
        <taxon>Chytridiomycota</taxon>
        <taxon>Chytridiomycota incertae sedis</taxon>
        <taxon>Chytridiomycetes</taxon>
        <taxon>Chytridiales</taxon>
        <taxon>Chytriomycetaceae</taxon>
        <taxon>Physocladia</taxon>
    </lineage>
</organism>
<dbReference type="InterPro" id="IPR008942">
    <property type="entry name" value="ENTH_VHS"/>
</dbReference>
<reference evidence="3" key="1">
    <citation type="submission" date="2020-05" db="EMBL/GenBank/DDBJ databases">
        <title>Phylogenomic resolution of chytrid fungi.</title>
        <authorList>
            <person name="Stajich J.E."/>
            <person name="Amses K."/>
            <person name="Simmons R."/>
            <person name="Seto K."/>
            <person name="Myers J."/>
            <person name="Bonds A."/>
            <person name="Quandt C.A."/>
            <person name="Barry K."/>
            <person name="Liu P."/>
            <person name="Grigoriev I."/>
            <person name="Longcore J.E."/>
            <person name="James T.Y."/>
        </authorList>
    </citation>
    <scope>NUCLEOTIDE SEQUENCE</scope>
    <source>
        <strain evidence="3">JEL0513</strain>
    </source>
</reference>
<dbReference type="SUPFAM" id="SSF48464">
    <property type="entry name" value="ENTH/VHS domain"/>
    <property type="match status" value="1"/>
</dbReference>
<dbReference type="SMART" id="SM00582">
    <property type="entry name" value="RPR"/>
    <property type="match status" value="1"/>
</dbReference>
<evidence type="ECO:0000313" key="4">
    <source>
        <dbReference type="Proteomes" id="UP001211907"/>
    </source>
</evidence>
<feature type="region of interest" description="Disordered" evidence="1">
    <location>
        <begin position="442"/>
        <end position="467"/>
    </location>
</feature>
<name>A0AAD5T415_9FUNG</name>
<feature type="region of interest" description="Disordered" evidence="1">
    <location>
        <begin position="135"/>
        <end position="171"/>
    </location>
</feature>
<dbReference type="PANTHER" id="PTHR12460:SF0">
    <property type="entry name" value="CID DOMAIN-CONTAINING PROTEIN-RELATED"/>
    <property type="match status" value="1"/>
</dbReference>
<gene>
    <name evidence="3" type="primary">RPRD1A</name>
    <name evidence="3" type="ORF">HK100_010612</name>
</gene>
<dbReference type="Gene3D" id="1.25.40.90">
    <property type="match status" value="1"/>
</dbReference>
<keyword evidence="4" id="KW-1185">Reference proteome</keyword>
<proteinExistence type="predicted"/>
<dbReference type="InterPro" id="IPR006569">
    <property type="entry name" value="CID_dom"/>
</dbReference>
<dbReference type="Pfam" id="PF04818">
    <property type="entry name" value="CID"/>
    <property type="match status" value="1"/>
</dbReference>
<feature type="compositionally biased region" description="Polar residues" evidence="1">
    <location>
        <begin position="457"/>
        <end position="467"/>
    </location>
</feature>
<comment type="caution">
    <text evidence="3">The sequence shown here is derived from an EMBL/GenBank/DDBJ whole genome shotgun (WGS) entry which is preliminary data.</text>
</comment>
<feature type="compositionally biased region" description="Polar residues" evidence="1">
    <location>
        <begin position="321"/>
        <end position="335"/>
    </location>
</feature>
<dbReference type="PROSITE" id="PS51391">
    <property type="entry name" value="CID"/>
    <property type="match status" value="1"/>
</dbReference>
<protein>
    <submittedName>
        <fullName evidence="3">Regulation of nuclear pre-mRNA domain-containing protein 1A</fullName>
    </submittedName>
</protein>
<feature type="region of interest" description="Disordered" evidence="1">
    <location>
        <begin position="312"/>
        <end position="335"/>
    </location>
</feature>
<dbReference type="CDD" id="cd16981">
    <property type="entry name" value="CID_RPRD_like"/>
    <property type="match status" value="1"/>
</dbReference>
<evidence type="ECO:0000313" key="3">
    <source>
        <dbReference type="EMBL" id="KAJ3125757.1"/>
    </source>
</evidence>
<dbReference type="GO" id="GO:0000993">
    <property type="term" value="F:RNA polymerase II complex binding"/>
    <property type="evidence" value="ECO:0007669"/>
    <property type="project" value="TreeGrafter"/>
</dbReference>
<dbReference type="GO" id="GO:0031124">
    <property type="term" value="P:mRNA 3'-end processing"/>
    <property type="evidence" value="ECO:0007669"/>
    <property type="project" value="TreeGrafter"/>
</dbReference>
<dbReference type="PANTHER" id="PTHR12460">
    <property type="entry name" value="CYCLIN-DEPENDENT KINASE INHIBITOR-RELATED PROTEIN"/>
    <property type="match status" value="1"/>
</dbReference>